<comment type="caution">
    <text evidence="2">The sequence shown here is derived from an EMBL/GenBank/DDBJ whole genome shotgun (WGS) entry which is preliminary data.</text>
</comment>
<evidence type="ECO:0000313" key="3">
    <source>
        <dbReference type="Proteomes" id="UP001597013"/>
    </source>
</evidence>
<keyword evidence="1" id="KW-0812">Transmembrane</keyword>
<dbReference type="RefSeq" id="WP_386129138.1">
    <property type="nucleotide sequence ID" value="NZ_JBHTJL010000009.1"/>
</dbReference>
<keyword evidence="3" id="KW-1185">Reference proteome</keyword>
<keyword evidence="1" id="KW-0472">Membrane</keyword>
<organism evidence="2 3">
    <name type="scientific">Winogradskyella litorisediminis</name>
    <dbReference type="NCBI Taxonomy" id="1156618"/>
    <lineage>
        <taxon>Bacteria</taxon>
        <taxon>Pseudomonadati</taxon>
        <taxon>Bacteroidota</taxon>
        <taxon>Flavobacteriia</taxon>
        <taxon>Flavobacteriales</taxon>
        <taxon>Flavobacteriaceae</taxon>
        <taxon>Winogradskyella</taxon>
    </lineage>
</organism>
<protein>
    <submittedName>
        <fullName evidence="2">Uncharacterized protein</fullName>
    </submittedName>
</protein>
<gene>
    <name evidence="2" type="ORF">ACFQ1Q_06455</name>
</gene>
<proteinExistence type="predicted"/>
<feature type="transmembrane region" description="Helical" evidence="1">
    <location>
        <begin position="19"/>
        <end position="36"/>
    </location>
</feature>
<dbReference type="EMBL" id="JBHTJL010000009">
    <property type="protein sequence ID" value="MFD1062882.1"/>
    <property type="molecule type" value="Genomic_DNA"/>
</dbReference>
<name>A0ABW3N5A1_9FLAO</name>
<accession>A0ABW3N5A1</accession>
<evidence type="ECO:0000256" key="1">
    <source>
        <dbReference type="SAM" id="Phobius"/>
    </source>
</evidence>
<dbReference type="Proteomes" id="UP001597013">
    <property type="component" value="Unassembled WGS sequence"/>
</dbReference>
<sequence>MIITKLLGVTSAFTKNKKAKMAILGLEIGVLAYALYQQKQEKKAKKLNS</sequence>
<evidence type="ECO:0000313" key="2">
    <source>
        <dbReference type="EMBL" id="MFD1062882.1"/>
    </source>
</evidence>
<keyword evidence="1" id="KW-1133">Transmembrane helix</keyword>
<reference evidence="3" key="1">
    <citation type="journal article" date="2019" name="Int. J. Syst. Evol. Microbiol.">
        <title>The Global Catalogue of Microorganisms (GCM) 10K type strain sequencing project: providing services to taxonomists for standard genome sequencing and annotation.</title>
        <authorList>
            <consortium name="The Broad Institute Genomics Platform"/>
            <consortium name="The Broad Institute Genome Sequencing Center for Infectious Disease"/>
            <person name="Wu L."/>
            <person name="Ma J."/>
        </authorList>
    </citation>
    <scope>NUCLEOTIDE SEQUENCE [LARGE SCALE GENOMIC DNA]</scope>
    <source>
        <strain evidence="3">CCUG 62215</strain>
    </source>
</reference>